<dbReference type="GO" id="GO:0051536">
    <property type="term" value="F:iron-sulfur cluster binding"/>
    <property type="evidence" value="ECO:0007669"/>
    <property type="project" value="UniProtKB-KW"/>
</dbReference>
<dbReference type="PANTHER" id="PTHR43822:SF2">
    <property type="entry name" value="HOMOACONITASE, MITOCHONDRIAL"/>
    <property type="match status" value="1"/>
</dbReference>
<evidence type="ECO:0000313" key="7">
    <source>
        <dbReference type="EMBL" id="CAE4606398.1"/>
    </source>
</evidence>
<dbReference type="InterPro" id="IPR036008">
    <property type="entry name" value="Aconitase_4Fe-4S_dom"/>
</dbReference>
<reference evidence="7" key="1">
    <citation type="submission" date="2021-01" db="EMBL/GenBank/DDBJ databases">
        <authorList>
            <person name="Corre E."/>
            <person name="Pelletier E."/>
            <person name="Niang G."/>
            <person name="Scheremetjew M."/>
            <person name="Finn R."/>
            <person name="Kale V."/>
            <person name="Holt S."/>
            <person name="Cochrane G."/>
            <person name="Meng A."/>
            <person name="Brown T."/>
            <person name="Cohen L."/>
        </authorList>
    </citation>
    <scope>NUCLEOTIDE SEQUENCE</scope>
    <source>
        <strain evidence="7">CCMP3105</strain>
    </source>
</reference>
<dbReference type="SUPFAM" id="SSF52016">
    <property type="entry name" value="LeuD/IlvD-like"/>
    <property type="match status" value="1"/>
</dbReference>
<dbReference type="InterPro" id="IPR050067">
    <property type="entry name" value="IPM_dehydratase_rel_enz"/>
</dbReference>
<keyword evidence="4" id="KW-0456">Lyase</keyword>
<dbReference type="SUPFAM" id="SSF53732">
    <property type="entry name" value="Aconitase iron-sulfur domain"/>
    <property type="match status" value="1"/>
</dbReference>
<feature type="domain" description="Aconitase/3-isopropylmalate dehydratase large subunit alpha/beta/alpha" evidence="5">
    <location>
        <begin position="98"/>
        <end position="222"/>
    </location>
</feature>
<feature type="domain" description="Aconitase/3-isopropylmalate dehydratase large subunit alpha/beta/alpha" evidence="5">
    <location>
        <begin position="1"/>
        <end position="91"/>
    </location>
</feature>
<feature type="domain" description="Aconitase A/isopropylmalate dehydratase small subunit swivel" evidence="6">
    <location>
        <begin position="255"/>
        <end position="370"/>
    </location>
</feature>
<dbReference type="InterPro" id="IPR015931">
    <property type="entry name" value="Acnase/IPM_dHydase_lsu_aba_1/3"/>
</dbReference>
<dbReference type="Gene3D" id="3.40.1060.10">
    <property type="entry name" value="Aconitase, Domain 2"/>
    <property type="match status" value="1"/>
</dbReference>
<accession>A0A7S4R7Z3</accession>
<dbReference type="AlphaFoldDB" id="A0A7S4R7Z3"/>
<dbReference type="Pfam" id="PF00330">
    <property type="entry name" value="Aconitase"/>
    <property type="match status" value="2"/>
</dbReference>
<dbReference type="GO" id="GO:0170034">
    <property type="term" value="P:L-amino acid biosynthetic process"/>
    <property type="evidence" value="ECO:0007669"/>
    <property type="project" value="UniProtKB-ARBA"/>
</dbReference>
<dbReference type="PANTHER" id="PTHR43822">
    <property type="entry name" value="HOMOACONITASE, MITOCHONDRIAL-RELATED"/>
    <property type="match status" value="1"/>
</dbReference>
<evidence type="ECO:0000256" key="1">
    <source>
        <dbReference type="ARBA" id="ARBA00022723"/>
    </source>
</evidence>
<organism evidence="7">
    <name type="scientific">Alexandrium monilatum</name>
    <dbReference type="NCBI Taxonomy" id="311494"/>
    <lineage>
        <taxon>Eukaryota</taxon>
        <taxon>Sar</taxon>
        <taxon>Alveolata</taxon>
        <taxon>Dinophyceae</taxon>
        <taxon>Gonyaulacales</taxon>
        <taxon>Pyrocystaceae</taxon>
        <taxon>Alexandrium</taxon>
    </lineage>
</organism>
<dbReference type="GO" id="GO:0016829">
    <property type="term" value="F:lyase activity"/>
    <property type="evidence" value="ECO:0007669"/>
    <property type="project" value="UniProtKB-KW"/>
</dbReference>
<protein>
    <recommendedName>
        <fullName evidence="8">Homoaconitate hydratase</fullName>
    </recommendedName>
</protein>
<keyword evidence="2" id="KW-0408">Iron</keyword>
<dbReference type="Gene3D" id="3.30.499.10">
    <property type="entry name" value="Aconitase, domain 3"/>
    <property type="match status" value="1"/>
</dbReference>
<evidence type="ECO:0000256" key="3">
    <source>
        <dbReference type="ARBA" id="ARBA00023014"/>
    </source>
</evidence>
<dbReference type="Pfam" id="PF00694">
    <property type="entry name" value="Aconitase_C"/>
    <property type="match status" value="1"/>
</dbReference>
<dbReference type="InterPro" id="IPR015932">
    <property type="entry name" value="Aconitase_dom2"/>
</dbReference>
<dbReference type="InterPro" id="IPR015928">
    <property type="entry name" value="Aconitase/3IPM_dehydase_swvl"/>
</dbReference>
<sequence length="455" mass="47089">MSTEWGALCGLFPIDDITISWWSDRARMIASARSGAEPLASAASRAERAQQLVAELAAAPLEADPGASYAKRFRVDLGSLSPLITGGNTLKSASAAGAERTKIHKAWLVSCVNARASDIAAAAKELRGRKVAPWVEFYVAAASSEVQADAELAGDWEVLVDAGAIVLPPGCGACAGLGAGTIRAGEVGIAATNRNFKGRMGSPLGIVHLASPSVVAASAAEGHIVPPSGVRAAGFDAARCVASLGSSEAEATSGPAQAQGLVDGFPRELAGELLWCGADNISTDGIYHGRHMYEDLSDEEMADVAMENYDPEFRGIARACGKPILASGRNFGTGSSREQAAQCLKHLGVASLLAGSYSATYTRNALNNGLPLFESPGLTRFLQERFGSGTEAAIGRPTVRTGLTAHLDLAAWEVRLVDTVGAEAGVFPLVPLGPAAQELIACGGLEPWIRAELLK</sequence>
<keyword evidence="3" id="KW-0411">Iron-sulfur</keyword>
<gene>
    <name evidence="7" type="ORF">AMON00008_LOCUS31580</name>
</gene>
<dbReference type="EMBL" id="HBNR01045413">
    <property type="protein sequence ID" value="CAE4606398.1"/>
    <property type="molecule type" value="Transcribed_RNA"/>
</dbReference>
<evidence type="ECO:0000259" key="6">
    <source>
        <dbReference type="Pfam" id="PF00694"/>
    </source>
</evidence>
<keyword evidence="1" id="KW-0479">Metal-binding</keyword>
<evidence type="ECO:0000256" key="4">
    <source>
        <dbReference type="ARBA" id="ARBA00023239"/>
    </source>
</evidence>
<evidence type="ECO:0000256" key="2">
    <source>
        <dbReference type="ARBA" id="ARBA00023004"/>
    </source>
</evidence>
<dbReference type="GO" id="GO:0046872">
    <property type="term" value="F:metal ion binding"/>
    <property type="evidence" value="ECO:0007669"/>
    <property type="project" value="UniProtKB-KW"/>
</dbReference>
<evidence type="ECO:0000259" key="5">
    <source>
        <dbReference type="Pfam" id="PF00330"/>
    </source>
</evidence>
<evidence type="ECO:0008006" key="8">
    <source>
        <dbReference type="Google" id="ProtNLM"/>
    </source>
</evidence>
<proteinExistence type="predicted"/>
<dbReference type="GO" id="GO:0170038">
    <property type="term" value="P:proteinogenic amino acid biosynthetic process"/>
    <property type="evidence" value="ECO:0007669"/>
    <property type="project" value="UniProtKB-ARBA"/>
</dbReference>
<dbReference type="InterPro" id="IPR000573">
    <property type="entry name" value="AconitaseA/IPMdHydase_ssu_swvl"/>
</dbReference>
<dbReference type="Gene3D" id="3.20.19.10">
    <property type="entry name" value="Aconitase, domain 4"/>
    <property type="match status" value="1"/>
</dbReference>
<dbReference type="InterPro" id="IPR001030">
    <property type="entry name" value="Acoase/IPM_deHydtase_lsu_aba"/>
</dbReference>
<name>A0A7S4R7Z3_9DINO</name>